<dbReference type="Proteomes" id="UP000678393">
    <property type="component" value="Unassembled WGS sequence"/>
</dbReference>
<sequence length="68" mass="7658">MFRLLLSLTLTAGKLYNINVNIKHGNVVFCFCQGSVAALVIDRYIRLIDNSANFSRLKDLLLIFQDGP</sequence>
<name>A0A8S3Z5S0_9EUPU</name>
<reference evidence="1" key="1">
    <citation type="submission" date="2021-04" db="EMBL/GenBank/DDBJ databases">
        <authorList>
            <consortium name="Molecular Ecology Group"/>
        </authorList>
    </citation>
    <scope>NUCLEOTIDE SEQUENCE</scope>
</reference>
<keyword evidence="2" id="KW-1185">Reference proteome</keyword>
<comment type="caution">
    <text evidence="1">The sequence shown here is derived from an EMBL/GenBank/DDBJ whole genome shotgun (WGS) entry which is preliminary data.</text>
</comment>
<feature type="non-terminal residue" evidence="1">
    <location>
        <position position="1"/>
    </location>
</feature>
<protein>
    <submittedName>
        <fullName evidence="1">Uncharacterized protein</fullName>
    </submittedName>
</protein>
<evidence type="ECO:0000313" key="2">
    <source>
        <dbReference type="Proteomes" id="UP000678393"/>
    </source>
</evidence>
<gene>
    <name evidence="1" type="ORF">CUNI_LOCUS10057</name>
</gene>
<dbReference type="EMBL" id="CAJHNH020001785">
    <property type="protein sequence ID" value="CAG5124499.1"/>
    <property type="molecule type" value="Genomic_DNA"/>
</dbReference>
<organism evidence="1 2">
    <name type="scientific">Candidula unifasciata</name>
    <dbReference type="NCBI Taxonomy" id="100452"/>
    <lineage>
        <taxon>Eukaryota</taxon>
        <taxon>Metazoa</taxon>
        <taxon>Spiralia</taxon>
        <taxon>Lophotrochozoa</taxon>
        <taxon>Mollusca</taxon>
        <taxon>Gastropoda</taxon>
        <taxon>Heterobranchia</taxon>
        <taxon>Euthyneura</taxon>
        <taxon>Panpulmonata</taxon>
        <taxon>Eupulmonata</taxon>
        <taxon>Stylommatophora</taxon>
        <taxon>Helicina</taxon>
        <taxon>Helicoidea</taxon>
        <taxon>Geomitridae</taxon>
        <taxon>Candidula</taxon>
    </lineage>
</organism>
<accession>A0A8S3Z5S0</accession>
<proteinExistence type="predicted"/>
<evidence type="ECO:0000313" key="1">
    <source>
        <dbReference type="EMBL" id="CAG5124499.1"/>
    </source>
</evidence>
<dbReference type="AlphaFoldDB" id="A0A8S3Z5S0"/>